<name>A0A1W1WT75_9BACT</name>
<protein>
    <submittedName>
        <fullName evidence="1">Uncharacterized protein</fullName>
    </submittedName>
</protein>
<sequence length="35" mass="4215">MANRHSKMQKEFYEFANDIFEQVLEIVGIEKENLL</sequence>
<gene>
    <name evidence="1" type="ORF">SAMN05660197_1305</name>
</gene>
<reference evidence="2" key="1">
    <citation type="submission" date="2017-04" db="EMBL/GenBank/DDBJ databases">
        <authorList>
            <person name="Varghese N."/>
            <person name="Submissions S."/>
        </authorList>
    </citation>
    <scope>NUCLEOTIDE SEQUENCE [LARGE SCALE GENOMIC DNA]</scope>
    <source>
        <strain evidence="2">DSM 16512</strain>
    </source>
</reference>
<keyword evidence="2" id="KW-1185">Reference proteome</keyword>
<dbReference type="STRING" id="1069081.SAMN05660197_1305"/>
<dbReference type="AlphaFoldDB" id="A0A1W1WT75"/>
<proteinExistence type="predicted"/>
<evidence type="ECO:0000313" key="1">
    <source>
        <dbReference type="EMBL" id="SMC09494.1"/>
    </source>
</evidence>
<dbReference type="Proteomes" id="UP000192602">
    <property type="component" value="Unassembled WGS sequence"/>
</dbReference>
<dbReference type="EMBL" id="FWWZ01000001">
    <property type="protein sequence ID" value="SMC09494.1"/>
    <property type="molecule type" value="Genomic_DNA"/>
</dbReference>
<evidence type="ECO:0000313" key="2">
    <source>
        <dbReference type="Proteomes" id="UP000192602"/>
    </source>
</evidence>
<organism evidence="1 2">
    <name type="scientific">Nitratiruptor tergarcus DSM 16512</name>
    <dbReference type="NCBI Taxonomy" id="1069081"/>
    <lineage>
        <taxon>Bacteria</taxon>
        <taxon>Pseudomonadati</taxon>
        <taxon>Campylobacterota</taxon>
        <taxon>Epsilonproteobacteria</taxon>
        <taxon>Nautiliales</taxon>
        <taxon>Nitratiruptoraceae</taxon>
        <taxon>Nitratiruptor</taxon>
    </lineage>
</organism>
<accession>A0A1W1WT75</accession>